<organism evidence="3 4">
    <name type="scientific">Theileria orientalis</name>
    <dbReference type="NCBI Taxonomy" id="68886"/>
    <lineage>
        <taxon>Eukaryota</taxon>
        <taxon>Sar</taxon>
        <taxon>Alveolata</taxon>
        <taxon>Apicomplexa</taxon>
        <taxon>Aconoidasida</taxon>
        <taxon>Piroplasmida</taxon>
        <taxon>Theileriidae</taxon>
        <taxon>Theileria</taxon>
    </lineage>
</organism>
<evidence type="ECO:0000256" key="2">
    <source>
        <dbReference type="SAM" id="Phobius"/>
    </source>
</evidence>
<gene>
    <name evidence="3" type="ORF">MACK_000312</name>
</gene>
<dbReference type="InterPro" id="IPR051954">
    <property type="entry name" value="tRNA_methyltransferase_THADA"/>
</dbReference>
<proteinExistence type="predicted"/>
<keyword evidence="2" id="KW-1133">Transmembrane helix</keyword>
<dbReference type="PANTHER" id="PTHR14387:SF0">
    <property type="entry name" value="DUF2428 DOMAIN-CONTAINING PROTEIN"/>
    <property type="match status" value="1"/>
</dbReference>
<dbReference type="InterPro" id="IPR016024">
    <property type="entry name" value="ARM-type_fold"/>
</dbReference>
<dbReference type="InterPro" id="IPR011989">
    <property type="entry name" value="ARM-like"/>
</dbReference>
<evidence type="ECO:0000313" key="4">
    <source>
        <dbReference type="Proteomes" id="UP000244811"/>
    </source>
</evidence>
<reference evidence="3" key="1">
    <citation type="submission" date="2022-07" db="EMBL/GenBank/DDBJ databases">
        <title>Evaluation of T. orientalis genome assembly methods using nanopore sequencing and analysis of variation between genomes.</title>
        <authorList>
            <person name="Yam J."/>
            <person name="Micallef M.L."/>
            <person name="Liu M."/>
            <person name="Djordjevic S.P."/>
            <person name="Bogema D.R."/>
            <person name="Jenkins C."/>
        </authorList>
    </citation>
    <scope>NUCLEOTIDE SEQUENCE</scope>
    <source>
        <strain evidence="3">Goon Nure</strain>
    </source>
</reference>
<keyword evidence="2" id="KW-0812">Transmembrane</keyword>
<keyword evidence="2" id="KW-0472">Membrane</keyword>
<dbReference type="Proteomes" id="UP000244811">
    <property type="component" value="Chromosome 1"/>
</dbReference>
<dbReference type="GO" id="GO:0005829">
    <property type="term" value="C:cytosol"/>
    <property type="evidence" value="ECO:0007669"/>
    <property type="project" value="TreeGrafter"/>
</dbReference>
<dbReference type="Gene3D" id="1.25.10.10">
    <property type="entry name" value="Leucine-rich Repeat Variant"/>
    <property type="match status" value="1"/>
</dbReference>
<dbReference type="EMBL" id="CP056069">
    <property type="protein sequence ID" value="UKK00242.2"/>
    <property type="molecule type" value="Genomic_DNA"/>
</dbReference>
<evidence type="ECO:0008006" key="5">
    <source>
        <dbReference type="Google" id="ProtNLM"/>
    </source>
</evidence>
<name>A0A976M9C4_THEOR</name>
<dbReference type="PANTHER" id="PTHR14387">
    <property type="entry name" value="THADA/DEATH RECEPTOR INTERACTING PROTEIN"/>
    <property type="match status" value="1"/>
</dbReference>
<feature type="transmembrane region" description="Helical" evidence="2">
    <location>
        <begin position="2209"/>
        <end position="2227"/>
    </location>
</feature>
<protein>
    <recommendedName>
        <fullName evidence="5">DUF2428 domain-containing protein</fullName>
    </recommendedName>
</protein>
<sequence length="2310" mass="268672">MEDNTANVAFNRRESKSFITGNKKFLNPKLSTKTLINSHELKILFDSLFNNCKKSANWKFNIDLISYKNNKSDFLSNLSKLQQYLNSSNFKDQDDAFVYNEIFKNLCYYFFELLCEADLLSITKNYSNKIIATLKVIPDNSEFIYSYLVDLCSDDNDKHNYTDDRFDQSVRLKFCNIYTILSSDLLNSLKRDDVPSLLNKIISKYLKYSLDDIDQKQHQNEEVNIAESLSETNSHQQSNLEGIKCINVLLYNKQIANYEVDKGLIDALLKRLLVFLDQESTKYQLISSFSTSLIGIIPYIVEEHAMIKVLKAITTEKSYYSNLRREDEDLVNLVRKLPKLNYIYIIRSIIIFLHSINYTPNDVFTDEKYGILRNCYEIISVNLMKNNPFIINYSLLQTVQSYMIFLSHHDKDDNSTDIIEHNMDRNSGEEENRDSYVQSLIELSRILVNYFNNKIKTISHLSIYIYKKLLQALSSSFSCTATEDTYSNKSQLDKKMLVDNVMKNMKANVTIKNKYIILDTVIKLMSVEKLLEYEPYLLLHLMLNIANNKSTISSLLSQLLSQIQSVFKRFTTHFNVDNENVIPEKIGTIEGKLDEIAFKCYLYPLLICIINNYRLPGNEFADSPEYLMPTNTDSSQEDKDEYRRDRCDSINNVLMNIIPNYTFELLKIANESYRFDYFEYLPKKSKEILSNRRIKMDNIKTDLKEFYTEIVKNIVGQKRILGEGDSSVEDVEEHKVMVDNNVVVEDVQKRMDKMDWERMESMMKLGGELINDKIEDLLSGVKIVELYGKINYYESVCLYNFRRTNKVYFVNMSIEDVRYDGIVVANCSEKKLTNKNLLLNEVYYIDIRRYMYSMYYAEDIEVILNMVKSISDCRKISKLISSNEFTLIKFTLKHVIMFINLSNQHYFTQLIQLFLQRLKYNYDDLCTTAITNSNYDEALVHDNDEASLDNNNDEASLDNNNDDAKMMSKAAIKEYLIENLKEIMEILRNNLNVYNNENKIMISLSVILCICGLFMDRKEGKGLNIESQSAQSGEESSLNKELIDYVLLGRLFNLFYSLKPCNHKILLRILSYVSSDEINGLMRSKEDELIRLLLNFNQNKYEIASNVLELYMKNSSDDEISTLFIRVRNYYNNHVRRKVTETMETEAREESDNGKIMMLNTVYELILDYRSNMDDYLGRNITVSGLINLVNNLMEHMDESCGKKLGEMYILLLKTLKQVINEYLSPKGAIGDEVAEEGRLVDCRGYYINKLEKEDEYDWSNVSIGLRSCKCTLYGNEEDYDGSVGHTEGIYCMKNECRLGRRYEINNKNEFKLFNYLIYKMVHELVSALHSMVNVFTNLKVRGIGWSRNVAAERLDELTRTMMYCIINCRHVGCNDMFNSLLLFSLQKMLEFQNNNRFLYNYVYYITDMIVSSHNSTNNTNNTNNTLNKSEHSEKEFGEDERLLSSNIIDIHTRSEHLSLIFISIIKSESNKKISDLNNQIIFILLYIVNEIEHEKTPKLPVINGIGNAHGTIASNFNRGSGSKELTEDRSMIVINVLNILRYIYRCIDMKYMNNENVVEVIRVCLRYMRSSNWSVKNSSSLLLSTVLSSLNANQYLLSSGLLTSSWLFGELSAIMKNSTEEGGYYTLYVLQLMLHQSSVNLVDFFRKTDLVESIKAHLGSENLYIRRLAASVLSSYYAEADNEIEEILKLEREFDDGSGDANYVSGYLMLIKNTVESANAVKSKNSIKTILEILERICNKINTVGNYMLIREILSMVSSDDIANSVSFLNGRIDQCLQNCKLNKYHEAELLELKSSNSMGLDLNELEVECDNMYLIMKYFELVIQGNYVEVKALDKLYGLIVKHKQFIELYTYYFSIVNKVVRNRVMDTMKCIDGHLRLFEELYDGKYYELVKFCVHNELTSNNSLYTELFKSLYYYFIMVNGKKMTCGSILRKGLLSKLGCLLANNSNNSNELELSIRLEISSVYLETFQLIRPSYSNCLDEEEKKLIRRNWICIFGNMLTLLQDDKINVRANMMNLIRVHIVNTNRISSNPNHSDNNRNDNRNHNTNTHTNEITGDEVDFHDCSYGRHEKAVLDDISYEARILEYIVNAFDINDTLSLFHYYLLIDLNTIGDIVNSKTSDEQIYEEEDNNMYREQMLIVKSMLAILVHYISQQRFLKQIHSFLTKVIRSYQNCLKTIFWDHDVEEDDSKQFATDKLNGLGLKGNKYILTNTVILFLLLSVKIYLIKRFNNSGNHEHHLAVDRELLSSELKYYKLVYGIVVNQYPSEAMDKLYSSLCESMELSEGNESVDSNTEELTQIMFKNTLISL</sequence>
<dbReference type="SUPFAM" id="SSF48371">
    <property type="entry name" value="ARM repeat"/>
    <property type="match status" value="1"/>
</dbReference>
<dbReference type="GO" id="GO:0030488">
    <property type="term" value="P:tRNA methylation"/>
    <property type="evidence" value="ECO:0007669"/>
    <property type="project" value="TreeGrafter"/>
</dbReference>
<evidence type="ECO:0000313" key="3">
    <source>
        <dbReference type="EMBL" id="UKK00242.2"/>
    </source>
</evidence>
<feature type="region of interest" description="Disordered" evidence="1">
    <location>
        <begin position="2030"/>
        <end position="2056"/>
    </location>
</feature>
<accession>A0A976M9C4</accession>
<evidence type="ECO:0000256" key="1">
    <source>
        <dbReference type="SAM" id="MobiDB-lite"/>
    </source>
</evidence>